<accession>A0A067JJ48</accession>
<feature type="region of interest" description="Disordered" evidence="7">
    <location>
        <begin position="37"/>
        <end position="63"/>
    </location>
</feature>
<sequence>MGERKVSSCAEIVSSKNKKIPRKRVEDTLEEWRSEIDEIPKRRPKGSRKGCMRGKGGPENQSCNYRGVRQRIWGKWVAEIREPAGKGPRNRHWLGTFETAVEAAQAYDNAAKTMYGSNAVLNFPDYSSEISSSKLNLLDCSGFDGFEQLRDEKLENCISTTDCRISHGVEQTNAEFAEDGYGSSQGETKITKAELHMDFDDATTDYMSFNEAEMPIMRKVMEGEISRTESDFMVRHDNVSNDCTDINCYTETDIKPSTHQDGNENSVLKPEGNYDYKDFELGFTNFQQGNCSSNISCEMQNPSANLPDSLNHTKERNRNFESNFDPMEPDFNWDSVEEELGLSIEPWFPEFGF</sequence>
<dbReference type="InterPro" id="IPR036955">
    <property type="entry name" value="AP2/ERF_dom_sf"/>
</dbReference>
<comment type="similarity">
    <text evidence="6">Belongs to the AP2/ERF transcription factor family. ERF subfamily.</text>
</comment>
<dbReference type="PANTHER" id="PTHR31241:SF81">
    <property type="entry name" value="AP2_ERF DOMAIN-CONTAINING PROTEIN"/>
    <property type="match status" value="1"/>
</dbReference>
<dbReference type="PRINTS" id="PR00367">
    <property type="entry name" value="ETHRSPELEMNT"/>
</dbReference>
<protein>
    <recommendedName>
        <fullName evidence="8">AP2/ERF domain-containing protein</fullName>
    </recommendedName>
</protein>
<evidence type="ECO:0000313" key="9">
    <source>
        <dbReference type="EMBL" id="KDP22828.1"/>
    </source>
</evidence>
<dbReference type="InterPro" id="IPR016177">
    <property type="entry name" value="DNA-bd_dom_sf"/>
</dbReference>
<keyword evidence="10" id="KW-1185">Reference proteome</keyword>
<dbReference type="STRING" id="180498.A0A067JJ48"/>
<dbReference type="Gene3D" id="3.30.730.10">
    <property type="entry name" value="AP2/ERF domain"/>
    <property type="match status" value="1"/>
</dbReference>
<keyword evidence="5" id="KW-0539">Nucleus</keyword>
<reference evidence="9 10" key="1">
    <citation type="journal article" date="2014" name="PLoS ONE">
        <title>Global Analysis of Gene Expression Profiles in Physic Nut (Jatropha curcas L.) Seedlings Exposed to Salt Stress.</title>
        <authorList>
            <person name="Zhang L."/>
            <person name="Zhang C."/>
            <person name="Wu P."/>
            <person name="Chen Y."/>
            <person name="Li M."/>
            <person name="Jiang H."/>
            <person name="Wu G."/>
        </authorList>
    </citation>
    <scope>NUCLEOTIDE SEQUENCE [LARGE SCALE GENOMIC DNA]</scope>
    <source>
        <strain evidence="10">cv. GZQX0401</strain>
        <tissue evidence="9">Young leaves</tissue>
    </source>
</reference>
<dbReference type="Proteomes" id="UP000027138">
    <property type="component" value="Unassembled WGS sequence"/>
</dbReference>
<dbReference type="PANTHER" id="PTHR31241">
    <property type="entry name" value="DEHYDRATION-RESPONSIVE ELEMENT-BINDING PROTEIN 2C"/>
    <property type="match status" value="1"/>
</dbReference>
<name>A0A067JJ48_JATCU</name>
<feature type="domain" description="AP2/ERF" evidence="8">
    <location>
        <begin position="64"/>
        <end position="124"/>
    </location>
</feature>
<evidence type="ECO:0000313" key="10">
    <source>
        <dbReference type="Proteomes" id="UP000027138"/>
    </source>
</evidence>
<dbReference type="GO" id="GO:0045893">
    <property type="term" value="P:positive regulation of DNA-templated transcription"/>
    <property type="evidence" value="ECO:0007669"/>
    <property type="project" value="TreeGrafter"/>
</dbReference>
<gene>
    <name evidence="9" type="ORF">JCGZ_00415</name>
</gene>
<evidence type="ECO:0000259" key="8">
    <source>
        <dbReference type="PROSITE" id="PS51032"/>
    </source>
</evidence>
<evidence type="ECO:0000256" key="6">
    <source>
        <dbReference type="ARBA" id="ARBA00024343"/>
    </source>
</evidence>
<dbReference type="GO" id="GO:0000976">
    <property type="term" value="F:transcription cis-regulatory region binding"/>
    <property type="evidence" value="ECO:0007669"/>
    <property type="project" value="TreeGrafter"/>
</dbReference>
<dbReference type="EMBL" id="KK915374">
    <property type="protein sequence ID" value="KDP22828.1"/>
    <property type="molecule type" value="Genomic_DNA"/>
</dbReference>
<dbReference type="GO" id="GO:0005634">
    <property type="term" value="C:nucleus"/>
    <property type="evidence" value="ECO:0007669"/>
    <property type="project" value="UniProtKB-SubCell"/>
</dbReference>
<dbReference type="InterPro" id="IPR001471">
    <property type="entry name" value="AP2/ERF_dom"/>
</dbReference>
<dbReference type="PROSITE" id="PS51032">
    <property type="entry name" value="AP2_ERF"/>
    <property type="match status" value="1"/>
</dbReference>
<proteinExistence type="inferred from homology"/>
<comment type="subcellular location">
    <subcellularLocation>
        <location evidence="1">Nucleus</location>
    </subcellularLocation>
</comment>
<dbReference type="OrthoDB" id="832729at2759"/>
<evidence type="ECO:0000256" key="2">
    <source>
        <dbReference type="ARBA" id="ARBA00023015"/>
    </source>
</evidence>
<dbReference type="AlphaFoldDB" id="A0A067JJ48"/>
<dbReference type="SMART" id="SM00380">
    <property type="entry name" value="AP2"/>
    <property type="match status" value="1"/>
</dbReference>
<dbReference type="SUPFAM" id="SSF54171">
    <property type="entry name" value="DNA-binding domain"/>
    <property type="match status" value="1"/>
</dbReference>
<keyword evidence="4" id="KW-0804">Transcription</keyword>
<evidence type="ECO:0000256" key="1">
    <source>
        <dbReference type="ARBA" id="ARBA00004123"/>
    </source>
</evidence>
<evidence type="ECO:0000256" key="7">
    <source>
        <dbReference type="SAM" id="MobiDB-lite"/>
    </source>
</evidence>
<dbReference type="GO" id="GO:0003700">
    <property type="term" value="F:DNA-binding transcription factor activity"/>
    <property type="evidence" value="ECO:0007669"/>
    <property type="project" value="InterPro"/>
</dbReference>
<keyword evidence="2" id="KW-0805">Transcription regulation</keyword>
<evidence type="ECO:0000256" key="3">
    <source>
        <dbReference type="ARBA" id="ARBA00023125"/>
    </source>
</evidence>
<keyword evidence="3" id="KW-0238">DNA-binding</keyword>
<dbReference type="FunFam" id="3.30.730.10:FF:000001">
    <property type="entry name" value="Ethylene-responsive transcription factor 2"/>
    <property type="match status" value="1"/>
</dbReference>
<dbReference type="Pfam" id="PF00847">
    <property type="entry name" value="AP2"/>
    <property type="match status" value="1"/>
</dbReference>
<dbReference type="CDD" id="cd00018">
    <property type="entry name" value="AP2"/>
    <property type="match status" value="1"/>
</dbReference>
<feature type="compositionally biased region" description="Basic residues" evidence="7">
    <location>
        <begin position="42"/>
        <end position="52"/>
    </location>
</feature>
<evidence type="ECO:0000256" key="4">
    <source>
        <dbReference type="ARBA" id="ARBA00023163"/>
    </source>
</evidence>
<dbReference type="GO" id="GO:0006950">
    <property type="term" value="P:response to stress"/>
    <property type="evidence" value="ECO:0007669"/>
    <property type="project" value="TreeGrafter"/>
</dbReference>
<organism evidence="9 10">
    <name type="scientific">Jatropha curcas</name>
    <name type="common">Barbados nut</name>
    <dbReference type="NCBI Taxonomy" id="180498"/>
    <lineage>
        <taxon>Eukaryota</taxon>
        <taxon>Viridiplantae</taxon>
        <taxon>Streptophyta</taxon>
        <taxon>Embryophyta</taxon>
        <taxon>Tracheophyta</taxon>
        <taxon>Spermatophyta</taxon>
        <taxon>Magnoliopsida</taxon>
        <taxon>eudicotyledons</taxon>
        <taxon>Gunneridae</taxon>
        <taxon>Pentapetalae</taxon>
        <taxon>rosids</taxon>
        <taxon>fabids</taxon>
        <taxon>Malpighiales</taxon>
        <taxon>Euphorbiaceae</taxon>
        <taxon>Crotonoideae</taxon>
        <taxon>Jatropheae</taxon>
        <taxon>Jatropha</taxon>
    </lineage>
</organism>
<evidence type="ECO:0000256" key="5">
    <source>
        <dbReference type="ARBA" id="ARBA00023242"/>
    </source>
</evidence>